<dbReference type="PANTHER" id="PTHR24264">
    <property type="entry name" value="TRYPSIN-RELATED"/>
    <property type="match status" value="1"/>
</dbReference>
<evidence type="ECO:0000256" key="1">
    <source>
        <dbReference type="ARBA" id="ARBA00004613"/>
    </source>
</evidence>
<dbReference type="InterPro" id="IPR018114">
    <property type="entry name" value="TRYPSIN_HIS"/>
</dbReference>
<evidence type="ECO:0000256" key="2">
    <source>
        <dbReference type="ARBA" id="ARBA00022525"/>
    </source>
</evidence>
<dbReference type="PANTHER" id="PTHR24264:SF65">
    <property type="entry name" value="SRCR DOMAIN-CONTAINING PROTEIN"/>
    <property type="match status" value="1"/>
</dbReference>
<dbReference type="FunFam" id="2.40.10.10:FF:000120">
    <property type="entry name" value="Putative serine protease"/>
    <property type="match status" value="1"/>
</dbReference>
<evidence type="ECO:0000256" key="4">
    <source>
        <dbReference type="ARBA" id="ARBA00022729"/>
    </source>
</evidence>
<keyword evidence="6" id="KW-0720">Serine protease</keyword>
<dbReference type="Gene3D" id="2.40.10.10">
    <property type="entry name" value="Trypsin-like serine proteases"/>
    <property type="match status" value="2"/>
</dbReference>
<evidence type="ECO:0000256" key="5">
    <source>
        <dbReference type="ARBA" id="ARBA00022801"/>
    </source>
</evidence>
<dbReference type="InterPro" id="IPR001314">
    <property type="entry name" value="Peptidase_S1A"/>
</dbReference>
<dbReference type="InterPro" id="IPR001254">
    <property type="entry name" value="Trypsin_dom"/>
</dbReference>
<reference evidence="12" key="1">
    <citation type="submission" date="2021-06" db="EMBL/GenBank/DDBJ databases">
        <authorList>
            <consortium name="Wellcome Sanger Institute Data Sharing"/>
        </authorList>
    </citation>
    <scope>NUCLEOTIDE SEQUENCE [LARGE SCALE GENOMIC DNA]</scope>
</reference>
<feature type="signal peptide" evidence="10">
    <location>
        <begin position="1"/>
        <end position="23"/>
    </location>
</feature>
<dbReference type="Proteomes" id="UP000694620">
    <property type="component" value="Chromosome 5"/>
</dbReference>
<comment type="catalytic activity">
    <reaction evidence="8">
        <text>Preferential cleavage: Arg-|-Xaa, Lys-|-Xaa.</text>
        <dbReference type="EC" id="3.4.21.4"/>
    </reaction>
</comment>
<reference evidence="12" key="3">
    <citation type="submission" date="2025-09" db="UniProtKB">
        <authorList>
            <consortium name="Ensembl"/>
        </authorList>
    </citation>
    <scope>IDENTIFICATION</scope>
</reference>
<name>A0A8C4RNS9_ERPCA</name>
<feature type="domain" description="Peptidase S1" evidence="11">
    <location>
        <begin position="24"/>
        <end position="246"/>
    </location>
</feature>
<keyword evidence="7" id="KW-1015">Disulfide bond</keyword>
<comment type="subcellular location">
    <subcellularLocation>
        <location evidence="1">Secreted</location>
    </subcellularLocation>
</comment>
<dbReference type="GO" id="GO:0004252">
    <property type="term" value="F:serine-type endopeptidase activity"/>
    <property type="evidence" value="ECO:0007669"/>
    <property type="project" value="UniProtKB-EC"/>
</dbReference>
<keyword evidence="5" id="KW-0378">Hydrolase</keyword>
<sequence length="247" mass="26993">MKLLTVITICALPLLLLSPGGMCIIEGTEVDPHSRPYMVYLSANCGGALIKENWVLTAAHCYRNGFVYAVLGTHAINKNENEQQIIEIEEQMVHRDYNSVSYANNLMLVKLSEKATINQYVQMLPLPTSEVDSPADTSCRIAGWGKTEYNGNPAEALQEVNVKVISNEECNGTDSYNGILTPSMMCAGEQNGGKDVCQGDGGGPLICNEIYTGIASFGVECGKKNFPGVYTRLTDDYLDWIKGVTQY</sequence>
<dbReference type="GO" id="GO:0005615">
    <property type="term" value="C:extracellular space"/>
    <property type="evidence" value="ECO:0007669"/>
    <property type="project" value="TreeGrafter"/>
</dbReference>
<dbReference type="Ensembl" id="ENSECRT00000004456.1">
    <property type="protein sequence ID" value="ENSECRP00000004388.1"/>
    <property type="gene ID" value="ENSECRG00000002977.1"/>
</dbReference>
<organism evidence="12 13">
    <name type="scientific">Erpetoichthys calabaricus</name>
    <name type="common">Rope fish</name>
    <name type="synonym">Calamoichthys calabaricus</name>
    <dbReference type="NCBI Taxonomy" id="27687"/>
    <lineage>
        <taxon>Eukaryota</taxon>
        <taxon>Metazoa</taxon>
        <taxon>Chordata</taxon>
        <taxon>Craniata</taxon>
        <taxon>Vertebrata</taxon>
        <taxon>Euteleostomi</taxon>
        <taxon>Actinopterygii</taxon>
        <taxon>Polypteriformes</taxon>
        <taxon>Polypteridae</taxon>
        <taxon>Erpetoichthys</taxon>
    </lineage>
</organism>
<reference evidence="12" key="2">
    <citation type="submission" date="2025-08" db="UniProtKB">
        <authorList>
            <consortium name="Ensembl"/>
        </authorList>
    </citation>
    <scope>IDENTIFICATION</scope>
</reference>
<dbReference type="SUPFAM" id="SSF50494">
    <property type="entry name" value="Trypsin-like serine proteases"/>
    <property type="match status" value="1"/>
</dbReference>
<evidence type="ECO:0000256" key="6">
    <source>
        <dbReference type="ARBA" id="ARBA00022825"/>
    </source>
</evidence>
<dbReference type="SMART" id="SM00020">
    <property type="entry name" value="Tryp_SPc"/>
    <property type="match status" value="1"/>
</dbReference>
<proteinExistence type="predicted"/>
<evidence type="ECO:0000313" key="13">
    <source>
        <dbReference type="Proteomes" id="UP000694620"/>
    </source>
</evidence>
<dbReference type="GeneTree" id="ENSGT01050000244971"/>
<evidence type="ECO:0000256" key="10">
    <source>
        <dbReference type="SAM" id="SignalP"/>
    </source>
</evidence>
<dbReference type="EC" id="3.4.21.4" evidence="9"/>
<dbReference type="InterPro" id="IPR043504">
    <property type="entry name" value="Peptidase_S1_PA_chymotrypsin"/>
</dbReference>
<dbReference type="AlphaFoldDB" id="A0A8C4RNS9"/>
<evidence type="ECO:0000313" key="12">
    <source>
        <dbReference type="Ensembl" id="ENSECRP00000004388.1"/>
    </source>
</evidence>
<feature type="chain" id="PRO_5034651331" description="trypsin" evidence="10">
    <location>
        <begin position="24"/>
        <end position="247"/>
    </location>
</feature>
<dbReference type="InterPro" id="IPR009003">
    <property type="entry name" value="Peptidase_S1_PA"/>
</dbReference>
<keyword evidence="2" id="KW-0964">Secreted</keyword>
<dbReference type="GO" id="GO:0006508">
    <property type="term" value="P:proteolysis"/>
    <property type="evidence" value="ECO:0007669"/>
    <property type="project" value="UniProtKB-KW"/>
</dbReference>
<dbReference type="InterPro" id="IPR050127">
    <property type="entry name" value="Serine_Proteases_S1"/>
</dbReference>
<dbReference type="PRINTS" id="PR00722">
    <property type="entry name" value="CHYMOTRYPSIN"/>
</dbReference>
<evidence type="ECO:0000256" key="8">
    <source>
        <dbReference type="ARBA" id="ARBA00036320"/>
    </source>
</evidence>
<protein>
    <recommendedName>
        <fullName evidence="9">trypsin</fullName>
        <ecNumber evidence="9">3.4.21.4</ecNumber>
    </recommendedName>
</protein>
<evidence type="ECO:0000256" key="9">
    <source>
        <dbReference type="ARBA" id="ARBA00038868"/>
    </source>
</evidence>
<dbReference type="PROSITE" id="PS50240">
    <property type="entry name" value="TRYPSIN_DOM"/>
    <property type="match status" value="1"/>
</dbReference>
<keyword evidence="13" id="KW-1185">Reference proteome</keyword>
<dbReference type="PROSITE" id="PS00134">
    <property type="entry name" value="TRYPSIN_HIS"/>
    <property type="match status" value="1"/>
</dbReference>
<keyword evidence="3" id="KW-0645">Protease</keyword>
<evidence type="ECO:0000259" key="11">
    <source>
        <dbReference type="PROSITE" id="PS50240"/>
    </source>
</evidence>
<accession>A0A8C4RNS9</accession>
<dbReference type="Pfam" id="PF00089">
    <property type="entry name" value="Trypsin"/>
    <property type="match status" value="1"/>
</dbReference>
<keyword evidence="4 10" id="KW-0732">Signal</keyword>
<evidence type="ECO:0000256" key="3">
    <source>
        <dbReference type="ARBA" id="ARBA00022670"/>
    </source>
</evidence>
<dbReference type="CDD" id="cd00190">
    <property type="entry name" value="Tryp_SPc"/>
    <property type="match status" value="1"/>
</dbReference>
<evidence type="ECO:0000256" key="7">
    <source>
        <dbReference type="ARBA" id="ARBA00023157"/>
    </source>
</evidence>